<evidence type="ECO:0000256" key="1">
    <source>
        <dbReference type="ARBA" id="ARBA00022729"/>
    </source>
</evidence>
<evidence type="ECO:0000256" key="3">
    <source>
        <dbReference type="ARBA" id="ARBA00023157"/>
    </source>
</evidence>
<dbReference type="Gene3D" id="2.60.40.10">
    <property type="entry name" value="Immunoglobulins"/>
    <property type="match status" value="8"/>
</dbReference>
<feature type="domain" description="Ig-like" evidence="5">
    <location>
        <begin position="51"/>
        <end position="136"/>
    </location>
</feature>
<feature type="domain" description="Ig-like" evidence="5">
    <location>
        <begin position="406"/>
        <end position="492"/>
    </location>
</feature>
<dbReference type="SMART" id="SM00409">
    <property type="entry name" value="IG"/>
    <property type="match status" value="6"/>
</dbReference>
<keyword evidence="3" id="KW-1015">Disulfide bond</keyword>
<evidence type="ECO:0000256" key="2">
    <source>
        <dbReference type="ARBA" id="ARBA00022737"/>
    </source>
</evidence>
<feature type="domain" description="Ig-like" evidence="5">
    <location>
        <begin position="141"/>
        <end position="230"/>
    </location>
</feature>
<organism evidence="6 7">
    <name type="scientific">Elaeophora elaphi</name>
    <dbReference type="NCBI Taxonomy" id="1147741"/>
    <lineage>
        <taxon>Eukaryota</taxon>
        <taxon>Metazoa</taxon>
        <taxon>Ecdysozoa</taxon>
        <taxon>Nematoda</taxon>
        <taxon>Chromadorea</taxon>
        <taxon>Rhabditida</taxon>
        <taxon>Spirurina</taxon>
        <taxon>Spiruromorpha</taxon>
        <taxon>Filarioidea</taxon>
        <taxon>Onchocercidae</taxon>
        <taxon>Elaeophora</taxon>
    </lineage>
</organism>
<feature type="domain" description="Ig-like" evidence="5">
    <location>
        <begin position="497"/>
        <end position="582"/>
    </location>
</feature>
<dbReference type="WBParaSite" id="EEL_0000356701-mRNA-1">
    <property type="protein sequence ID" value="EEL_0000356701-mRNA-1"/>
    <property type="gene ID" value="EEL_0000356701"/>
</dbReference>
<dbReference type="InterPro" id="IPR013783">
    <property type="entry name" value="Ig-like_fold"/>
</dbReference>
<proteinExistence type="predicted"/>
<dbReference type="SUPFAM" id="SSF48726">
    <property type="entry name" value="Immunoglobulin"/>
    <property type="match status" value="8"/>
</dbReference>
<keyword evidence="1" id="KW-0732">Signal</keyword>
<dbReference type="PROSITE" id="PS50835">
    <property type="entry name" value="IG_LIKE"/>
    <property type="match status" value="7"/>
</dbReference>
<dbReference type="FunFam" id="2.60.40.10:FF:000503">
    <property type="entry name" value="Hemicentin 1"/>
    <property type="match status" value="3"/>
</dbReference>
<accession>A0A0R3RPN8</accession>
<dbReference type="InterPro" id="IPR003598">
    <property type="entry name" value="Ig_sub2"/>
</dbReference>
<dbReference type="Pfam" id="PF07679">
    <property type="entry name" value="I-set"/>
    <property type="match status" value="7"/>
</dbReference>
<dbReference type="STRING" id="1147741.A0A0R3RPN8"/>
<evidence type="ECO:0000256" key="4">
    <source>
        <dbReference type="ARBA" id="ARBA00023319"/>
    </source>
</evidence>
<name>A0A0R3RPN8_9BILA</name>
<keyword evidence="6" id="KW-1185">Reference proteome</keyword>
<sequence>MNETDVLFMNNRQQLHIESATDQDAGRYSCVAENKPGRAEKDLIVAVLKPPQMDSQHHVVELPENEATTLTCPINDPSVEIQWTKNGIPITTSNNLQLSTSGLKLHILHGQLYDAGRYICRAWNDAGEAIAYVNVVVLVPPKIIGPAFRTIESILNQTVTIECKRTGIPTPKNIWSFNGRTIFPSEKIEILNNSTSLILKEIQVNQEGRYSCTATNKVGRAEADTFLQITAPPKILTSVDELKVIQGQGQTIRCEVSGTPAPKVEWLKNGQRFNATVAQSSSNLHYIHLREAQVGDAGRYTCIARNRAGEHRMTTQLYVLVPPMILEGERVVQVKENATLTLECIASGNPKPMIVWKRDGRLLPTSGSRFVITSSKVSDGGRYTCEARNEAGKVSIDFEVDVFIKPRFRDLKTEVRVRDGERARLECKVDGHPEPVITWMRGGRPIEDMKNIILSPRGETMMILKSRRADSGSYSCVAKNFAGEAEASFTLTVLITPHIDEQIDQNLRVVQGNKVIMHCPVQGNPKPKIKWLYNGKPINNDRVRIVEETDLIIEESKQRDNGRYTCLAENEAGILNTNYELEIIGPPKFHRRGETVYEVIIGKTVTMDCDVEAEPKPEIHWFRGESPIYLTENIHISPDGQVSYSVTSA</sequence>
<keyword evidence="2" id="KW-0677">Repeat</keyword>
<feature type="domain" description="Ig-like" evidence="5">
    <location>
        <begin position="587"/>
        <end position="649"/>
    </location>
</feature>
<feature type="domain" description="Ig-like" evidence="5">
    <location>
        <begin position="323"/>
        <end position="401"/>
    </location>
</feature>
<feature type="domain" description="Ig-like" evidence="5">
    <location>
        <begin position="233"/>
        <end position="314"/>
    </location>
</feature>
<dbReference type="AlphaFoldDB" id="A0A0R3RPN8"/>
<protein>
    <submittedName>
        <fullName evidence="7">Hemicentin-1</fullName>
    </submittedName>
</protein>
<dbReference type="InterPro" id="IPR007110">
    <property type="entry name" value="Ig-like_dom"/>
</dbReference>
<reference evidence="7" key="1">
    <citation type="submission" date="2017-02" db="UniProtKB">
        <authorList>
            <consortium name="WormBaseParasite"/>
        </authorList>
    </citation>
    <scope>IDENTIFICATION</scope>
</reference>
<dbReference type="CDD" id="cd00096">
    <property type="entry name" value="Ig"/>
    <property type="match status" value="1"/>
</dbReference>
<dbReference type="InterPro" id="IPR051170">
    <property type="entry name" value="Neural/epithelial_adhesion"/>
</dbReference>
<evidence type="ECO:0000259" key="5">
    <source>
        <dbReference type="PROSITE" id="PS50835"/>
    </source>
</evidence>
<dbReference type="InterPro" id="IPR036179">
    <property type="entry name" value="Ig-like_dom_sf"/>
</dbReference>
<keyword evidence="4" id="KW-0393">Immunoglobulin domain</keyword>
<dbReference type="InterPro" id="IPR013098">
    <property type="entry name" value="Ig_I-set"/>
</dbReference>
<evidence type="ECO:0000313" key="6">
    <source>
        <dbReference type="Proteomes" id="UP000050640"/>
    </source>
</evidence>
<dbReference type="Pfam" id="PF13927">
    <property type="entry name" value="Ig_3"/>
    <property type="match status" value="1"/>
</dbReference>
<dbReference type="InterPro" id="IPR003599">
    <property type="entry name" value="Ig_sub"/>
</dbReference>
<dbReference type="SMART" id="SM00408">
    <property type="entry name" value="IGc2"/>
    <property type="match status" value="7"/>
</dbReference>
<dbReference type="PANTHER" id="PTHR12231">
    <property type="entry name" value="CTX-RELATED TYPE I TRANSMEMBRANE PROTEIN"/>
    <property type="match status" value="1"/>
</dbReference>
<dbReference type="FunFam" id="2.60.40.10:FF:000032">
    <property type="entry name" value="palladin isoform X1"/>
    <property type="match status" value="2"/>
</dbReference>
<dbReference type="Proteomes" id="UP000050640">
    <property type="component" value="Unplaced"/>
</dbReference>
<dbReference type="PANTHER" id="PTHR12231:SF253">
    <property type="entry name" value="DPR-INTERACTING PROTEIN ETA, ISOFORM B-RELATED"/>
    <property type="match status" value="1"/>
</dbReference>
<evidence type="ECO:0000313" key="7">
    <source>
        <dbReference type="WBParaSite" id="EEL_0000356701-mRNA-1"/>
    </source>
</evidence>